<dbReference type="InterPro" id="IPR011009">
    <property type="entry name" value="Kinase-like_dom_sf"/>
</dbReference>
<keyword evidence="2" id="KW-0812">Transmembrane</keyword>
<feature type="domain" description="Protein kinase" evidence="3">
    <location>
        <begin position="1268"/>
        <end position="1531"/>
    </location>
</feature>
<dbReference type="Gene3D" id="3.30.200.20">
    <property type="entry name" value="Phosphorylase Kinase, domain 1"/>
    <property type="match status" value="1"/>
</dbReference>
<evidence type="ECO:0000256" key="2">
    <source>
        <dbReference type="SAM" id="Phobius"/>
    </source>
</evidence>
<gene>
    <name evidence="4" type="ORF">THRCLA_03032</name>
</gene>
<feature type="transmembrane region" description="Helical" evidence="2">
    <location>
        <begin position="752"/>
        <end position="772"/>
    </location>
</feature>
<dbReference type="InterPro" id="IPR001245">
    <property type="entry name" value="Ser-Thr/Tyr_kinase_cat_dom"/>
</dbReference>
<keyword evidence="4" id="KW-0808">Transferase</keyword>
<evidence type="ECO:0000256" key="1">
    <source>
        <dbReference type="SAM" id="MobiDB-lite"/>
    </source>
</evidence>
<name>A0A1W0A399_9STRA</name>
<dbReference type="Gene3D" id="1.10.510.10">
    <property type="entry name" value="Transferase(Phosphotransferase) domain 1"/>
    <property type="match status" value="3"/>
</dbReference>
<dbReference type="PROSITE" id="PS50011">
    <property type="entry name" value="PROTEIN_KINASE_DOM"/>
    <property type="match status" value="3"/>
</dbReference>
<sequence>MNNQPCTKTLNYTWCDHEQNRFTVLVWNTTIALEEDIVKNATNLTIVDNEYAWEFVPKVEFPKLTTLILDGLTMMKSLETIKNAKDVNVLVVQNMNHIYMDLTAYTKLDILNFINDTNLTSVDLPFNLKNNSQGLRIYVENAPKLNRSWGEVNYTVFDGTTIKPNSTTSRPPSFLPAPTTPVSASSSGTSGTSALAVIAIILSVVASFVLIMVAIFWLRRRRMSEIQGRAIGDNRGSFTGTRLSNTSIADRRKMSGTVLDASLCDTSLSAFPDFLRLTPPKSMTNVKASRHLLQGVFEERDVVVKYISKSSKDVDEFIEDLYQVSNIQHVNVVMFIGVASFPRLDEKCVGAVAEFMEKGSLASLLYSKKVVLDEDTEWNMCMDSIAAVQYVHGRNRSIPSLSSRKFLVNADMQVKLNIFSLLSYKDLKLAEMNYGSNRLSWKAPEVLRNDSVDEYAADIYSLGLLIAEVFTRTVPFVAELKLHGNVGLDLLLIEHAGNENKMIVPFDMESMMKYPEDLQSLLWRCWHFDPSYRPTAEEVMAVMTTLYEDRYVYNPQQDWKCLNDITLTVAINEHDKNVYVNLKTAPDFINVDRCILNSNYNGLKLDQAIANTSSMQIYWQQWKLSSFNLESIGKFPNLADLQLLGDSNLVTNITICESAALKSVLLKSHNSTQPLNVYGPKSTIFKGQDDITLNVIRKECSALPNGSLDKDQINRTISTSDPASITSAPAFNTSAPAFNTGTIESSSSSTGVIAGVCVACAAAILIVLFVFYRRRMSNRTKLSLPLTDSNYVELDDKLIPDDNNKAIELKSPRSFCKQMPSHTIFGPLLLQINGTLSVVRSGHRMMWCKDVNNNKVLLKYTEVDDIIKRGEFTTAVKSITNIQHPNLLPLLGVSLINSNACFAAVTEFAEKGSLSLFLLEPKMDLTRDIRIRFCKEITNAVQYLHHSKRAFPNLNSQKVLVTESLTCKLNTFELLKPDYFAKSHPLQSFGSFTIPYLAPELILSSQAVPTPASNVYSIGILFGEICTRTPPFTILYQEFGFLGGDVKLMEIIQSRKRLPFPFDQDQLKQTTSVQFVAMLKRCLSPVPSDRPTIDVLMAELQNSPTTTFEYLSNATTAYGLQITSKSSVLCPQIQVISFPFPCECFNTTLLCSAESTPAIEPMITVPSSIKPPTSAALSAGAIVGSALGALALVFILTLIALYYRRRHHNNHLAQSDGEPNEELETEFIEARSPVRPRRLFNSLVASLKDPCQIFRDAFPDFTIPIEKEKTAKILTSNSMRSCFSTELNIKLALKSIKTTDVDERKQEFIQSIDFLRSIEPHPNLVALVGVSLINYRTEFALAVEFVQRGSLSTILHDKRNEVVASILEPIGVAMDIAQGLLALHSIQLSYGHLESKNVLVDKQFHCKLNLLKLLPTARHCTQSFGGPSKSYFAPEILCNERVDMTKADIYAFGVVLGEVVTQRWPYEVHYENHGFVEGDMLLLNREAGEPFPDLNPSLITGQIAITCMDPSPHARPSVDVLVKLLESHIVNEPIR</sequence>
<organism evidence="4 5">
    <name type="scientific">Thraustotheca clavata</name>
    <dbReference type="NCBI Taxonomy" id="74557"/>
    <lineage>
        <taxon>Eukaryota</taxon>
        <taxon>Sar</taxon>
        <taxon>Stramenopiles</taxon>
        <taxon>Oomycota</taxon>
        <taxon>Saprolegniomycetes</taxon>
        <taxon>Saprolegniales</taxon>
        <taxon>Achlyaceae</taxon>
        <taxon>Thraustotheca</taxon>
    </lineage>
</organism>
<feature type="transmembrane region" description="Helical" evidence="2">
    <location>
        <begin position="194"/>
        <end position="218"/>
    </location>
</feature>
<feature type="domain" description="Protein kinase" evidence="3">
    <location>
        <begin position="825"/>
        <end position="1111"/>
    </location>
</feature>
<keyword evidence="4" id="KW-0418">Kinase</keyword>
<evidence type="ECO:0000313" key="4">
    <source>
        <dbReference type="EMBL" id="OQS04752.1"/>
    </source>
</evidence>
<dbReference type="SUPFAM" id="SSF56112">
    <property type="entry name" value="Protein kinase-like (PK-like)"/>
    <property type="match status" value="3"/>
</dbReference>
<evidence type="ECO:0000313" key="5">
    <source>
        <dbReference type="Proteomes" id="UP000243217"/>
    </source>
</evidence>
<dbReference type="STRING" id="74557.A0A1W0A399"/>
<evidence type="ECO:0000259" key="3">
    <source>
        <dbReference type="PROSITE" id="PS50011"/>
    </source>
</evidence>
<accession>A0A1W0A399</accession>
<dbReference type="PANTHER" id="PTHR44329">
    <property type="entry name" value="SERINE/THREONINE-PROTEIN KINASE TNNI3K-RELATED"/>
    <property type="match status" value="1"/>
</dbReference>
<comment type="caution">
    <text evidence="4">The sequence shown here is derived from an EMBL/GenBank/DDBJ whole genome shotgun (WGS) entry which is preliminary data.</text>
</comment>
<dbReference type="GO" id="GO:0004674">
    <property type="term" value="F:protein serine/threonine kinase activity"/>
    <property type="evidence" value="ECO:0007669"/>
    <property type="project" value="TreeGrafter"/>
</dbReference>
<dbReference type="EMBL" id="JNBS01000557">
    <property type="protein sequence ID" value="OQS04752.1"/>
    <property type="molecule type" value="Genomic_DNA"/>
</dbReference>
<dbReference type="OrthoDB" id="79447at2759"/>
<reference evidence="4 5" key="1">
    <citation type="journal article" date="2014" name="Genome Biol. Evol.">
        <title>The secreted proteins of Achlya hypogyna and Thraustotheca clavata identify the ancestral oomycete secretome and reveal gene acquisitions by horizontal gene transfer.</title>
        <authorList>
            <person name="Misner I."/>
            <person name="Blouin N."/>
            <person name="Leonard G."/>
            <person name="Richards T.A."/>
            <person name="Lane C.E."/>
        </authorList>
    </citation>
    <scope>NUCLEOTIDE SEQUENCE [LARGE SCALE GENOMIC DNA]</scope>
    <source>
        <strain evidence="4 5">ATCC 34112</strain>
    </source>
</reference>
<dbReference type="Proteomes" id="UP000243217">
    <property type="component" value="Unassembled WGS sequence"/>
</dbReference>
<proteinExistence type="predicted"/>
<keyword evidence="5" id="KW-1185">Reference proteome</keyword>
<dbReference type="GO" id="GO:0005524">
    <property type="term" value="F:ATP binding"/>
    <property type="evidence" value="ECO:0007669"/>
    <property type="project" value="InterPro"/>
</dbReference>
<dbReference type="Pfam" id="PF07714">
    <property type="entry name" value="PK_Tyr_Ser-Thr"/>
    <property type="match status" value="3"/>
</dbReference>
<keyword evidence="2" id="KW-1133">Transmembrane helix</keyword>
<dbReference type="CDD" id="cd12087">
    <property type="entry name" value="TM_EGFR-like"/>
    <property type="match status" value="1"/>
</dbReference>
<feature type="domain" description="Protein kinase" evidence="3">
    <location>
        <begin position="272"/>
        <end position="546"/>
    </location>
</feature>
<protein>
    <submittedName>
        <fullName evidence="4">Kinase</fullName>
    </submittedName>
</protein>
<feature type="transmembrane region" description="Helical" evidence="2">
    <location>
        <begin position="1176"/>
        <end position="1203"/>
    </location>
</feature>
<keyword evidence="2" id="KW-0472">Membrane</keyword>
<dbReference type="InterPro" id="IPR051681">
    <property type="entry name" value="Ser/Thr_Kinases-Pseudokinases"/>
</dbReference>
<dbReference type="PANTHER" id="PTHR44329:SF214">
    <property type="entry name" value="PROTEIN KINASE DOMAIN-CONTAINING PROTEIN"/>
    <property type="match status" value="1"/>
</dbReference>
<dbReference type="InterPro" id="IPR000719">
    <property type="entry name" value="Prot_kinase_dom"/>
</dbReference>
<feature type="region of interest" description="Disordered" evidence="1">
    <location>
        <begin position="163"/>
        <end position="186"/>
    </location>
</feature>